<proteinExistence type="predicted"/>
<sequence length="229" mass="25643">MIDDADGLEKIENLQSHDNNEIYEKAVKILETYWLEEDDETMPPGDASQPGFNFGGKMKGLCSPLSKCECLTLRTCIAKSVLPGIASLLESSSHLDDISDNLNVLFVPFPEGDTAIRGSVLPGIASLLESCSHLVTLVIMTSPSSNGVVFWDNLTHLFYFDEEDYRTSQKKTFQCMMLHLKIVKFTCSSSNYSGLDFSFVQFLLKNARVLQKMVINMLLADDMVRMDLF</sequence>
<evidence type="ECO:0000313" key="1">
    <source>
        <dbReference type="EMBL" id="KAI8023072.1"/>
    </source>
</evidence>
<protein>
    <submittedName>
        <fullName evidence="1">Importin subunit alpha-2</fullName>
    </submittedName>
</protein>
<name>A0ACC0IB12_9ERIC</name>
<dbReference type="Proteomes" id="UP001060215">
    <property type="component" value="Chromosome 6"/>
</dbReference>
<organism evidence="1 2">
    <name type="scientific">Camellia lanceoleosa</name>
    <dbReference type="NCBI Taxonomy" id="1840588"/>
    <lineage>
        <taxon>Eukaryota</taxon>
        <taxon>Viridiplantae</taxon>
        <taxon>Streptophyta</taxon>
        <taxon>Embryophyta</taxon>
        <taxon>Tracheophyta</taxon>
        <taxon>Spermatophyta</taxon>
        <taxon>Magnoliopsida</taxon>
        <taxon>eudicotyledons</taxon>
        <taxon>Gunneridae</taxon>
        <taxon>Pentapetalae</taxon>
        <taxon>asterids</taxon>
        <taxon>Ericales</taxon>
        <taxon>Theaceae</taxon>
        <taxon>Camellia</taxon>
    </lineage>
</organism>
<dbReference type="EMBL" id="CM045763">
    <property type="protein sequence ID" value="KAI8023072.1"/>
    <property type="molecule type" value="Genomic_DNA"/>
</dbReference>
<reference evidence="1 2" key="1">
    <citation type="journal article" date="2022" name="Plant J.">
        <title>Chromosome-level genome of Camellia lanceoleosa provides a valuable resource for understanding genome evolution and self-incompatibility.</title>
        <authorList>
            <person name="Gong W."/>
            <person name="Xiao S."/>
            <person name="Wang L."/>
            <person name="Liao Z."/>
            <person name="Chang Y."/>
            <person name="Mo W."/>
            <person name="Hu G."/>
            <person name="Li W."/>
            <person name="Zhao G."/>
            <person name="Zhu H."/>
            <person name="Hu X."/>
            <person name="Ji K."/>
            <person name="Xiang X."/>
            <person name="Song Q."/>
            <person name="Yuan D."/>
            <person name="Jin S."/>
            <person name="Zhang L."/>
        </authorList>
    </citation>
    <scope>NUCLEOTIDE SEQUENCE [LARGE SCALE GENOMIC DNA]</scope>
    <source>
        <strain evidence="1">SQ_2022a</strain>
    </source>
</reference>
<gene>
    <name evidence="1" type="ORF">LOK49_LG03G00828</name>
</gene>
<keyword evidence="2" id="KW-1185">Reference proteome</keyword>
<accession>A0ACC0IB12</accession>
<evidence type="ECO:0000313" key="2">
    <source>
        <dbReference type="Proteomes" id="UP001060215"/>
    </source>
</evidence>
<comment type="caution">
    <text evidence="1">The sequence shown here is derived from an EMBL/GenBank/DDBJ whole genome shotgun (WGS) entry which is preliminary data.</text>
</comment>